<dbReference type="Gene3D" id="1.20.1440.60">
    <property type="entry name" value="23S rRNA-intervening sequence"/>
    <property type="match status" value="1"/>
</dbReference>
<reference evidence="2" key="1">
    <citation type="journal article" date="2019" name="Int. J. Syst. Evol. Microbiol.">
        <title>The Global Catalogue of Microorganisms (GCM) 10K type strain sequencing project: providing services to taxonomists for standard genome sequencing and annotation.</title>
        <authorList>
            <consortium name="The Broad Institute Genomics Platform"/>
            <consortium name="The Broad Institute Genome Sequencing Center for Infectious Disease"/>
            <person name="Wu L."/>
            <person name="Ma J."/>
        </authorList>
    </citation>
    <scope>NUCLEOTIDE SEQUENCE [LARGE SCALE GENOMIC DNA]</scope>
    <source>
        <strain evidence="2">KCTC 52925</strain>
    </source>
</reference>
<dbReference type="PANTHER" id="PTHR38471:SF2">
    <property type="entry name" value="FOUR HELIX BUNDLE PROTEIN"/>
    <property type="match status" value="1"/>
</dbReference>
<comment type="caution">
    <text evidence="1">The sequence shown here is derived from an EMBL/GenBank/DDBJ whole genome shotgun (WGS) entry which is preliminary data.</text>
</comment>
<dbReference type="SUPFAM" id="SSF158446">
    <property type="entry name" value="IVS-encoded protein-like"/>
    <property type="match status" value="1"/>
</dbReference>
<evidence type="ECO:0000313" key="2">
    <source>
        <dbReference type="Proteomes" id="UP001597438"/>
    </source>
</evidence>
<dbReference type="Proteomes" id="UP001597438">
    <property type="component" value="Unassembled WGS sequence"/>
</dbReference>
<keyword evidence="2" id="KW-1185">Reference proteome</keyword>
<organism evidence="1 2">
    <name type="scientific">Christiangramia antarctica</name>
    <dbReference type="NCBI Taxonomy" id="2058158"/>
    <lineage>
        <taxon>Bacteria</taxon>
        <taxon>Pseudomonadati</taxon>
        <taxon>Bacteroidota</taxon>
        <taxon>Flavobacteriia</taxon>
        <taxon>Flavobacteriales</taxon>
        <taxon>Flavobacteriaceae</taxon>
        <taxon>Christiangramia</taxon>
    </lineage>
</organism>
<dbReference type="EMBL" id="JBHUOJ010000039">
    <property type="protein sequence ID" value="MFD2835282.1"/>
    <property type="molecule type" value="Genomic_DNA"/>
</dbReference>
<dbReference type="InterPro" id="IPR036583">
    <property type="entry name" value="23S_rRNA_IVS_sf"/>
</dbReference>
<sequence length="117" mass="13462">MKRENLIAEKTFSFSLQIISLFKKLKSENEFVISNQLIRSATSIGANVEEAIAAQSRKDFIHKLSIASKEARETKYWLRLLNESQITKIDVAKELEEINHIINILTKIIMTSQNNIK</sequence>
<protein>
    <submittedName>
        <fullName evidence="1">Four helix bundle protein</fullName>
    </submittedName>
</protein>
<gene>
    <name evidence="1" type="ORF">ACFSYS_18470</name>
</gene>
<name>A0ABW5X9E8_9FLAO</name>
<dbReference type="NCBIfam" id="TIGR02436">
    <property type="entry name" value="four helix bundle protein"/>
    <property type="match status" value="1"/>
</dbReference>
<accession>A0ABW5X9E8</accession>
<dbReference type="PIRSF" id="PIRSF035652">
    <property type="entry name" value="CHP02436"/>
    <property type="match status" value="1"/>
</dbReference>
<proteinExistence type="predicted"/>
<evidence type="ECO:0000313" key="1">
    <source>
        <dbReference type="EMBL" id="MFD2835282.1"/>
    </source>
</evidence>
<dbReference type="InterPro" id="IPR012657">
    <property type="entry name" value="23S_rRNA-intervening_sequence"/>
</dbReference>
<dbReference type="Pfam" id="PF05635">
    <property type="entry name" value="23S_rRNA_IVP"/>
    <property type="match status" value="1"/>
</dbReference>
<dbReference type="PANTHER" id="PTHR38471">
    <property type="entry name" value="FOUR HELIX BUNDLE PROTEIN"/>
    <property type="match status" value="1"/>
</dbReference>